<dbReference type="AlphaFoldDB" id="A0A4D4J356"/>
<evidence type="ECO:0000313" key="3">
    <source>
        <dbReference type="Proteomes" id="UP000298860"/>
    </source>
</evidence>
<evidence type="ECO:0000313" key="2">
    <source>
        <dbReference type="EMBL" id="GDY28437.1"/>
    </source>
</evidence>
<feature type="region of interest" description="Disordered" evidence="1">
    <location>
        <begin position="261"/>
        <end position="293"/>
    </location>
</feature>
<sequence length="293" mass="32434">MGVMARNSDPVDVDAVADELYALPREKFTAARDAHARDARAAGAAKAADAIGRLRKPTMAAWLANLLSREHPDEVRGLVHLGESLREAHREVAGDTLRQLSQQRHELVHALVQQAKALGHAHGHRVSDAVADELRAIITAALADPEAARALAAGRLTSAHDVPADTEWTWPATTEQPSAPRAKAPRRTATTTAEERRTARAERLRRDLAEARRDAEQADAERERAEQALADANRRADQADEAVRELRERLDAAERDAIDSRRQVRTARREYDTADHRARAAARRVHDLEKELD</sequence>
<organism evidence="2 3">
    <name type="scientific">Gandjariella thermophila</name>
    <dbReference type="NCBI Taxonomy" id="1931992"/>
    <lineage>
        <taxon>Bacteria</taxon>
        <taxon>Bacillati</taxon>
        <taxon>Actinomycetota</taxon>
        <taxon>Actinomycetes</taxon>
        <taxon>Pseudonocardiales</taxon>
        <taxon>Pseudonocardiaceae</taxon>
        <taxon>Gandjariella</taxon>
    </lineage>
</organism>
<dbReference type="Proteomes" id="UP000298860">
    <property type="component" value="Unassembled WGS sequence"/>
</dbReference>
<protein>
    <submittedName>
        <fullName evidence="2">Uncharacterized protein</fullName>
    </submittedName>
</protein>
<accession>A0A4D4J356</accession>
<dbReference type="EMBL" id="BJFL01000001">
    <property type="protein sequence ID" value="GDY28437.1"/>
    <property type="molecule type" value="Genomic_DNA"/>
</dbReference>
<evidence type="ECO:0000256" key="1">
    <source>
        <dbReference type="SAM" id="MobiDB-lite"/>
    </source>
</evidence>
<name>A0A4D4J356_9PSEU</name>
<keyword evidence="3" id="KW-1185">Reference proteome</keyword>
<comment type="caution">
    <text evidence="2">The sequence shown here is derived from an EMBL/GenBank/DDBJ whole genome shotgun (WGS) entry which is preliminary data.</text>
</comment>
<proteinExistence type="predicted"/>
<feature type="region of interest" description="Disordered" evidence="1">
    <location>
        <begin position="162"/>
        <end position="241"/>
    </location>
</feature>
<dbReference type="SUPFAM" id="SSF57997">
    <property type="entry name" value="Tropomyosin"/>
    <property type="match status" value="1"/>
</dbReference>
<feature type="compositionally biased region" description="Basic and acidic residues" evidence="1">
    <location>
        <begin position="193"/>
        <end position="241"/>
    </location>
</feature>
<gene>
    <name evidence="2" type="ORF">GTS_00700</name>
</gene>
<reference evidence="3" key="1">
    <citation type="submission" date="2019-04" db="EMBL/GenBank/DDBJ databases">
        <title>Draft genome sequence of Pseudonocardiaceae bacterium SL3-2-4.</title>
        <authorList>
            <person name="Ningsih F."/>
            <person name="Yokota A."/>
            <person name="Sakai Y."/>
            <person name="Nanatani K."/>
            <person name="Yabe S."/>
            <person name="Oetari A."/>
            <person name="Sjamsuridzal W."/>
        </authorList>
    </citation>
    <scope>NUCLEOTIDE SEQUENCE [LARGE SCALE GENOMIC DNA]</scope>
    <source>
        <strain evidence="3">SL3-2-4</strain>
    </source>
</reference>
<feature type="compositionally biased region" description="Low complexity" evidence="1">
    <location>
        <begin position="179"/>
        <end position="192"/>
    </location>
</feature>